<dbReference type="WBParaSite" id="SVE_1772400.1">
    <property type="protein sequence ID" value="SVE_1772400.1"/>
    <property type="gene ID" value="SVE_1772400"/>
</dbReference>
<feature type="transmembrane region" description="Helical" evidence="5">
    <location>
        <begin position="326"/>
        <end position="349"/>
    </location>
</feature>
<dbReference type="Pfam" id="PF07690">
    <property type="entry name" value="MFS_1"/>
    <property type="match status" value="1"/>
</dbReference>
<feature type="transmembrane region" description="Helical" evidence="5">
    <location>
        <begin position="60"/>
        <end position="80"/>
    </location>
</feature>
<reference evidence="6" key="1">
    <citation type="submission" date="2014-07" db="EMBL/GenBank/DDBJ databases">
        <authorList>
            <person name="Martin A.A"/>
            <person name="De Silva N."/>
        </authorList>
    </citation>
    <scope>NUCLEOTIDE SEQUENCE</scope>
</reference>
<dbReference type="Gene3D" id="1.20.1250.20">
    <property type="entry name" value="MFS general substrate transporter like domains"/>
    <property type="match status" value="1"/>
</dbReference>
<keyword evidence="4 5" id="KW-0472">Membrane</keyword>
<evidence type="ECO:0000256" key="2">
    <source>
        <dbReference type="ARBA" id="ARBA00022692"/>
    </source>
</evidence>
<feature type="transmembrane region" description="Helical" evidence="5">
    <location>
        <begin position="242"/>
        <end position="263"/>
    </location>
</feature>
<feature type="transmembrane region" description="Helical" evidence="5">
    <location>
        <begin position="491"/>
        <end position="513"/>
    </location>
</feature>
<protein>
    <submittedName>
        <fullName evidence="7">MFS domain-containing protein</fullName>
    </submittedName>
</protein>
<proteinExistence type="predicted"/>
<organism evidence="6 7">
    <name type="scientific">Strongyloides venezuelensis</name>
    <name type="common">Threadworm</name>
    <dbReference type="NCBI Taxonomy" id="75913"/>
    <lineage>
        <taxon>Eukaryota</taxon>
        <taxon>Metazoa</taxon>
        <taxon>Ecdysozoa</taxon>
        <taxon>Nematoda</taxon>
        <taxon>Chromadorea</taxon>
        <taxon>Rhabditida</taxon>
        <taxon>Tylenchina</taxon>
        <taxon>Panagrolaimomorpha</taxon>
        <taxon>Strongyloidoidea</taxon>
        <taxon>Strongyloididae</taxon>
        <taxon>Strongyloides</taxon>
    </lineage>
</organism>
<dbReference type="Proteomes" id="UP000035680">
    <property type="component" value="Unassembled WGS sequence"/>
</dbReference>
<evidence type="ECO:0000256" key="1">
    <source>
        <dbReference type="ARBA" id="ARBA00004141"/>
    </source>
</evidence>
<dbReference type="STRING" id="75913.A0A0K0FZ47"/>
<keyword evidence="3 5" id="KW-1133">Transmembrane helix</keyword>
<feature type="transmembrane region" description="Helical" evidence="5">
    <location>
        <begin position="140"/>
        <end position="163"/>
    </location>
</feature>
<name>A0A0K0FZ47_STRVS</name>
<evidence type="ECO:0000313" key="6">
    <source>
        <dbReference type="Proteomes" id="UP000035680"/>
    </source>
</evidence>
<sequence>MPHTTSIVNNVIPTNPLLMTLPSPNDASRGSVLSSEIDLYGHKTRRLSTKNYFIFYSHRWYVLAVICLLALSNAAIWLSYTNISRLTVPFYCQSSLEDINKPSSCDISYWSSQIFQMVGMLTGVLGMYITDKHGIKLSCILGCVFNAAGALLRVISSMPIISIKARLPLMYFGQTLAAMAQPFFLCLSPKVAEYWFGDHQRAFANSLSFSANPIGVAIGTLIPNFVISTKDKSDEEEDTNQLFILNMILFTITFATAVLSFFIKSNKPPTPPSPSSATDHSPDFFIGFKMLLHNKMFYVQLITFGVAFATQWSFPVFAEQMLHEIGYSYIASYLVVLSAVAGTIGSIVAGNYIDKSKNFKGFINTSYIVIAIITLCINFHIRQPYFGQEQATSAHIWICLLVIILGYFTIPVFPIGLELCVETTYPVAEATSSGILVITGQFQLFLLTFIMQYLHSTSWFYRNTIGYKNSSTISNTTFPIKCVEEYLTQNYLLTIDFWCLFAAFGAIFSVIFLRPRYLRLEYEIEESLKTKNKKEKVLNAENKTLPHN</sequence>
<dbReference type="PANTHER" id="PTHR10924:SF8">
    <property type="entry name" value="MFS DOMAIN-CONTAINING PROTEIN-RELATED"/>
    <property type="match status" value="1"/>
</dbReference>
<evidence type="ECO:0000256" key="4">
    <source>
        <dbReference type="ARBA" id="ARBA00023136"/>
    </source>
</evidence>
<dbReference type="SUPFAM" id="SSF103473">
    <property type="entry name" value="MFS general substrate transporter"/>
    <property type="match status" value="1"/>
</dbReference>
<accession>A0A0K0FZ47</accession>
<keyword evidence="2 5" id="KW-0812">Transmembrane</keyword>
<dbReference type="InterPro" id="IPR049680">
    <property type="entry name" value="FLVCR1-2_SLC49-like"/>
</dbReference>
<feature type="transmembrane region" description="Helical" evidence="5">
    <location>
        <begin position="107"/>
        <end position="128"/>
    </location>
</feature>
<dbReference type="InterPro" id="IPR036259">
    <property type="entry name" value="MFS_trans_sf"/>
</dbReference>
<evidence type="ECO:0000256" key="5">
    <source>
        <dbReference type="SAM" id="Phobius"/>
    </source>
</evidence>
<feature type="transmembrane region" description="Helical" evidence="5">
    <location>
        <begin position="361"/>
        <end position="382"/>
    </location>
</feature>
<feature type="transmembrane region" description="Helical" evidence="5">
    <location>
        <begin position="433"/>
        <end position="454"/>
    </location>
</feature>
<comment type="subcellular location">
    <subcellularLocation>
        <location evidence="1">Membrane</location>
        <topology evidence="1">Multi-pass membrane protein</topology>
    </subcellularLocation>
</comment>
<feature type="transmembrane region" description="Helical" evidence="5">
    <location>
        <begin position="394"/>
        <end position="421"/>
    </location>
</feature>
<reference evidence="7" key="2">
    <citation type="submission" date="2015-08" db="UniProtKB">
        <authorList>
            <consortium name="WormBaseParasite"/>
        </authorList>
    </citation>
    <scope>IDENTIFICATION</scope>
</reference>
<evidence type="ECO:0000256" key="3">
    <source>
        <dbReference type="ARBA" id="ARBA00022989"/>
    </source>
</evidence>
<dbReference type="PANTHER" id="PTHR10924">
    <property type="entry name" value="MAJOR FACILITATOR SUPERFAMILY PROTEIN-RELATED"/>
    <property type="match status" value="1"/>
</dbReference>
<feature type="transmembrane region" description="Helical" evidence="5">
    <location>
        <begin position="203"/>
        <end position="222"/>
    </location>
</feature>
<dbReference type="GO" id="GO:0022857">
    <property type="term" value="F:transmembrane transporter activity"/>
    <property type="evidence" value="ECO:0007669"/>
    <property type="project" value="InterPro"/>
</dbReference>
<dbReference type="AlphaFoldDB" id="A0A0K0FZ47"/>
<dbReference type="InterPro" id="IPR011701">
    <property type="entry name" value="MFS"/>
</dbReference>
<keyword evidence="6" id="KW-1185">Reference proteome</keyword>
<dbReference type="GO" id="GO:0016020">
    <property type="term" value="C:membrane"/>
    <property type="evidence" value="ECO:0007669"/>
    <property type="project" value="UniProtKB-SubCell"/>
</dbReference>
<feature type="transmembrane region" description="Helical" evidence="5">
    <location>
        <begin position="296"/>
        <end position="314"/>
    </location>
</feature>
<evidence type="ECO:0000313" key="7">
    <source>
        <dbReference type="WBParaSite" id="SVE_1772400.1"/>
    </source>
</evidence>